<evidence type="ECO:0000313" key="1">
    <source>
        <dbReference type="EMBL" id="TXD31673.1"/>
    </source>
</evidence>
<dbReference type="EMBL" id="VOSL01000146">
    <property type="protein sequence ID" value="TXD31673.1"/>
    <property type="molecule type" value="Genomic_DNA"/>
</dbReference>
<proteinExistence type="predicted"/>
<evidence type="ECO:0008006" key="3">
    <source>
        <dbReference type="Google" id="ProtNLM"/>
    </source>
</evidence>
<reference evidence="1 2" key="1">
    <citation type="submission" date="2019-08" db="EMBL/GenBank/DDBJ databases">
        <title>Bradymonadales sp. TMQ2.</title>
        <authorList>
            <person name="Liang Q."/>
        </authorList>
    </citation>
    <scope>NUCLEOTIDE SEQUENCE [LARGE SCALE GENOMIC DNA]</scope>
    <source>
        <strain evidence="1 2">TMQ2</strain>
    </source>
</reference>
<dbReference type="PROSITE" id="PS51257">
    <property type="entry name" value="PROKAR_LIPOPROTEIN"/>
    <property type="match status" value="1"/>
</dbReference>
<sequence>MLMPRGIARAAVALMTLIFVTLSLGCASRYITPDSLYTDDPEFRIDAESEIVDTTEAREVLDVLYRYRRAVVEKDYGTLNQLVSDDYYDNAGTTETTSDDYGRDELVSVLEMTAQHADRIQMAVVVKGLKVEGARAHVDYEYDYAYQYEVGDMKTWDAGVDVNRLRLVHEEDRWKIVGGL</sequence>
<dbReference type="AlphaFoldDB" id="A0A5C6X5U4"/>
<dbReference type="Gene3D" id="3.10.450.50">
    <property type="match status" value="1"/>
</dbReference>
<dbReference type="InterPro" id="IPR032710">
    <property type="entry name" value="NTF2-like_dom_sf"/>
</dbReference>
<dbReference type="OrthoDB" id="5508829at2"/>
<dbReference type="Proteomes" id="UP000321046">
    <property type="component" value="Unassembled WGS sequence"/>
</dbReference>
<accession>A0A5C6X5U4</accession>
<name>A0A5C6X5U4_9DELT</name>
<organism evidence="1 2">
    <name type="scientific">Lujinxingia vulgaris</name>
    <dbReference type="NCBI Taxonomy" id="2600176"/>
    <lineage>
        <taxon>Bacteria</taxon>
        <taxon>Deltaproteobacteria</taxon>
        <taxon>Bradymonadales</taxon>
        <taxon>Lujinxingiaceae</taxon>
        <taxon>Lujinxingia</taxon>
    </lineage>
</organism>
<dbReference type="SUPFAM" id="SSF54427">
    <property type="entry name" value="NTF2-like"/>
    <property type="match status" value="1"/>
</dbReference>
<gene>
    <name evidence="1" type="ORF">FRC96_20410</name>
</gene>
<protein>
    <recommendedName>
        <fullName evidence="3">SnoaL-like domain-containing protein</fullName>
    </recommendedName>
</protein>
<comment type="caution">
    <text evidence="1">The sequence shown here is derived from an EMBL/GenBank/DDBJ whole genome shotgun (WGS) entry which is preliminary data.</text>
</comment>
<dbReference type="RefSeq" id="WP_146977360.1">
    <property type="nucleotide sequence ID" value="NZ_VOSL01000146.1"/>
</dbReference>
<evidence type="ECO:0000313" key="2">
    <source>
        <dbReference type="Proteomes" id="UP000321046"/>
    </source>
</evidence>